<proteinExistence type="predicted"/>
<sequence length="185" mass="20563">MFLRLLIWVLESQVVVVHDHRDFLKKSSAAGSVTGTLISFWGPIMCFPQWIGGLIFGLLGCRPAAAIFAARMAAMCVVRTLDQKIPCTRGLGVCHLVTFPPVLWWLLTRTPNTTTGVDAYAEKFLSFQVYVIGLCLFLDARDLMFHCCGYPFPCYIREGVQAGLLDIKDPRAKRPVTLSARLIGP</sequence>
<reference evidence="1" key="1">
    <citation type="submission" date="2023-08" db="EMBL/GenBank/DDBJ databases">
        <authorList>
            <person name="Chen Y."/>
            <person name="Shah S."/>
            <person name="Dougan E. K."/>
            <person name="Thang M."/>
            <person name="Chan C."/>
        </authorList>
    </citation>
    <scope>NUCLEOTIDE SEQUENCE</scope>
</reference>
<name>A0AA36HN18_9DINO</name>
<evidence type="ECO:0000313" key="1">
    <source>
        <dbReference type="EMBL" id="CAJ1372117.1"/>
    </source>
</evidence>
<organism evidence="1 2">
    <name type="scientific">Effrenium voratum</name>
    <dbReference type="NCBI Taxonomy" id="2562239"/>
    <lineage>
        <taxon>Eukaryota</taxon>
        <taxon>Sar</taxon>
        <taxon>Alveolata</taxon>
        <taxon>Dinophyceae</taxon>
        <taxon>Suessiales</taxon>
        <taxon>Symbiodiniaceae</taxon>
        <taxon>Effrenium</taxon>
    </lineage>
</organism>
<evidence type="ECO:0000313" key="2">
    <source>
        <dbReference type="Proteomes" id="UP001178507"/>
    </source>
</evidence>
<accession>A0AA36HN18</accession>
<protein>
    <submittedName>
        <fullName evidence="1">Uncharacterized protein</fullName>
    </submittedName>
</protein>
<dbReference type="AlphaFoldDB" id="A0AA36HN18"/>
<dbReference type="EMBL" id="CAUJNA010000114">
    <property type="protein sequence ID" value="CAJ1372117.1"/>
    <property type="molecule type" value="Genomic_DNA"/>
</dbReference>
<dbReference type="Proteomes" id="UP001178507">
    <property type="component" value="Unassembled WGS sequence"/>
</dbReference>
<gene>
    <name evidence="1" type="ORF">EVOR1521_LOCUS2257</name>
</gene>
<keyword evidence="2" id="KW-1185">Reference proteome</keyword>
<comment type="caution">
    <text evidence="1">The sequence shown here is derived from an EMBL/GenBank/DDBJ whole genome shotgun (WGS) entry which is preliminary data.</text>
</comment>